<feature type="transmembrane region" description="Helical" evidence="3">
    <location>
        <begin position="108"/>
        <end position="130"/>
    </location>
</feature>
<dbReference type="OrthoDB" id="5841748at2759"/>
<evidence type="ECO:0000256" key="2">
    <source>
        <dbReference type="SAM" id="MobiDB-lite"/>
    </source>
</evidence>
<keyword evidence="3" id="KW-1133">Transmembrane helix</keyword>
<evidence type="ECO:0000256" key="3">
    <source>
        <dbReference type="SAM" id="Phobius"/>
    </source>
</evidence>
<feature type="domain" description="Peptidase M28" evidence="6">
    <location>
        <begin position="463"/>
        <end position="670"/>
    </location>
</feature>
<evidence type="ECO:0000313" key="7">
    <source>
        <dbReference type="EMBL" id="KJE94806.1"/>
    </source>
</evidence>
<evidence type="ECO:0000256" key="1">
    <source>
        <dbReference type="ARBA" id="ARBA00005634"/>
    </source>
</evidence>
<proteinExistence type="inferred from homology"/>
<dbReference type="PhylomeDB" id="A0A0D2UI55"/>
<dbReference type="CDD" id="cd02121">
    <property type="entry name" value="PA_GCPII_like"/>
    <property type="match status" value="1"/>
</dbReference>
<dbReference type="RefSeq" id="XP_004347068.2">
    <property type="nucleotide sequence ID" value="XM_004347018.2"/>
</dbReference>
<dbReference type="SUPFAM" id="SSF47672">
    <property type="entry name" value="Transferrin receptor-like dimerisation domain"/>
    <property type="match status" value="1"/>
</dbReference>
<dbReference type="Gene3D" id="1.20.930.40">
    <property type="entry name" value="Transferrin receptor-like, dimerisation domain"/>
    <property type="match status" value="1"/>
</dbReference>
<comment type="similarity">
    <text evidence="1">Belongs to the peptidase M28 family. M28B subfamily.</text>
</comment>
<feature type="compositionally biased region" description="Low complexity" evidence="2">
    <location>
        <begin position="80"/>
        <end position="100"/>
    </location>
</feature>
<gene>
    <name evidence="7" type="ORF">CAOG_005383</name>
</gene>
<feature type="domain" description="PA" evidence="4">
    <location>
        <begin position="275"/>
        <end position="356"/>
    </location>
</feature>
<evidence type="ECO:0000259" key="4">
    <source>
        <dbReference type="Pfam" id="PF02225"/>
    </source>
</evidence>
<feature type="domain" description="Transferrin receptor-like dimerisation" evidence="5">
    <location>
        <begin position="733"/>
        <end position="842"/>
    </location>
</feature>
<dbReference type="Gene3D" id="3.40.630.10">
    <property type="entry name" value="Zn peptidases"/>
    <property type="match status" value="1"/>
</dbReference>
<keyword evidence="3" id="KW-0812">Transmembrane</keyword>
<dbReference type="EMBL" id="KE346367">
    <property type="protein sequence ID" value="KJE94806.1"/>
    <property type="molecule type" value="Genomic_DNA"/>
</dbReference>
<dbReference type="FunFam" id="3.40.630.10:FF:000101">
    <property type="entry name" value="N-acetylated alpha-linked acidic dipeptidase like 1"/>
    <property type="match status" value="1"/>
</dbReference>
<dbReference type="SUPFAM" id="SSF53187">
    <property type="entry name" value="Zn-dependent exopeptidases"/>
    <property type="match status" value="1"/>
</dbReference>
<sequence>MFGRRSGGGGGGGNLGGYDDDDNAPADATLLSMDEFHSDNDDQPTRTRTRTRRDEDDDDEEDVVTFSSAKPKPKPKPSKLKPTPVRSKQSSASSSSSSSSWCRPVSEWWRSLAVLSIVIAVGFGLGYLVATLCASSPGAEPNKQPSANTTTDTGMDMEEAIEAAMAHVNPDNIKRYLSNFTLENHIAGSDGLLRLSKWSAATMQGFGGFSSVKQYSYDVLLNYPCSDRQSTVQLVAGAALTPFLQLDLSEKSYDAVSDDLPPFVAYSPSAVAVGLPVYVNYGRVEDFAELATLGGNATGCICLARYGKIFRGDKVKAGTAAGCAGMLIFSDPADYARDRTKTYPSGPWLPADGAQRGSIFLESGDPLTPGMPALDGLFKYPMGDPHVSLPSIPVQPISYTNAEILMRKMGGPLAPAAWIGGLSVPEYRVGPGFAAASSADQGVSDDKIRLDVCSEMAVRNIYNTIAVIRGSEEPDRIVVAGNHQDAWGNRAIDPSTGSACMMELARSLSELLEMGWRPRRTIWLAYWDAEEYGLIGSTEFTDQFRGHMASRVVAYMNLDVAVAGTDVFDAAATPNLSDLIFRSAKRVMQPTLDDTASQESVYDVWARVAAANHNNNGDEPQVWPLGSGSDFTSFLSHHGVPSFDIQFTYADPTLSSYPVYHAQSDTFEYVANVLDPGFQFHAAITKIWIGALVELASVPAIAFNCSRYAIEIKQHLFEVVAAATAAGIPVDASHVTPSTSKFVLAAQLFDHKLAALPATVKPLVLRDYNDRLMMLERLFLIEEGLPGRAFFRHMIYAPAAHDSYAGSMFPGLTDAIYEKNVQEFSRQLSFVTIALSQIVDLLSEP</sequence>
<dbReference type="InterPro" id="IPR036757">
    <property type="entry name" value="TFR-like_dimer_dom_sf"/>
</dbReference>
<dbReference type="GO" id="GO:0004180">
    <property type="term" value="F:carboxypeptidase activity"/>
    <property type="evidence" value="ECO:0007669"/>
    <property type="project" value="TreeGrafter"/>
</dbReference>
<reference evidence="8" key="1">
    <citation type="submission" date="2011-02" db="EMBL/GenBank/DDBJ databases">
        <title>The Genome Sequence of Capsaspora owczarzaki ATCC 30864.</title>
        <authorList>
            <person name="Russ C."/>
            <person name="Cuomo C."/>
            <person name="Burger G."/>
            <person name="Gray M.W."/>
            <person name="Holland P.W.H."/>
            <person name="King N."/>
            <person name="Lang F.B.F."/>
            <person name="Roger A.J."/>
            <person name="Ruiz-Trillo I."/>
            <person name="Young S.K."/>
            <person name="Zeng Q."/>
            <person name="Gargeya S."/>
            <person name="Alvarado L."/>
            <person name="Berlin A."/>
            <person name="Chapman S.B."/>
            <person name="Chen Z."/>
            <person name="Freedman E."/>
            <person name="Gellesch M."/>
            <person name="Goldberg J."/>
            <person name="Griggs A."/>
            <person name="Gujja S."/>
            <person name="Heilman E."/>
            <person name="Heiman D."/>
            <person name="Howarth C."/>
            <person name="Mehta T."/>
            <person name="Neiman D."/>
            <person name="Pearson M."/>
            <person name="Roberts A."/>
            <person name="Saif S."/>
            <person name="Shea T."/>
            <person name="Shenoy N."/>
            <person name="Sisk P."/>
            <person name="Stolte C."/>
            <person name="Sykes S."/>
            <person name="White J."/>
            <person name="Yandava C."/>
            <person name="Haas B."/>
            <person name="Nusbaum C."/>
            <person name="Birren B."/>
        </authorList>
    </citation>
    <scope>NUCLEOTIDE SEQUENCE</scope>
    <source>
        <strain evidence="8">ATCC 30864</strain>
    </source>
</reference>
<feature type="compositionally biased region" description="Basic and acidic residues" evidence="2">
    <location>
        <begin position="34"/>
        <end position="45"/>
    </location>
</feature>
<dbReference type="InParanoid" id="A0A0D2UI55"/>
<dbReference type="PANTHER" id="PTHR10404">
    <property type="entry name" value="N-ACETYLATED-ALPHA-LINKED ACIDIC DIPEPTIDASE"/>
    <property type="match status" value="1"/>
</dbReference>
<dbReference type="AlphaFoldDB" id="A0A0D2UI55"/>
<dbReference type="Proteomes" id="UP000008743">
    <property type="component" value="Unassembled WGS sequence"/>
</dbReference>
<dbReference type="STRING" id="595528.A0A0D2UI55"/>
<dbReference type="eggNOG" id="KOG2195">
    <property type="taxonomic scope" value="Eukaryota"/>
</dbReference>
<dbReference type="SUPFAM" id="SSF52025">
    <property type="entry name" value="PA domain"/>
    <property type="match status" value="1"/>
</dbReference>
<evidence type="ECO:0000259" key="6">
    <source>
        <dbReference type="Pfam" id="PF04389"/>
    </source>
</evidence>
<dbReference type="InterPro" id="IPR046450">
    <property type="entry name" value="PA_dom_sf"/>
</dbReference>
<evidence type="ECO:0000313" key="8">
    <source>
        <dbReference type="Proteomes" id="UP000008743"/>
    </source>
</evidence>
<dbReference type="InterPro" id="IPR007365">
    <property type="entry name" value="TFR-like_dimer_dom"/>
</dbReference>
<dbReference type="Pfam" id="PF04389">
    <property type="entry name" value="Peptidase_M28"/>
    <property type="match status" value="1"/>
</dbReference>
<dbReference type="FunCoup" id="A0A0D2UI55">
    <property type="interactions" value="31"/>
</dbReference>
<dbReference type="PANTHER" id="PTHR10404:SF77">
    <property type="entry name" value="GLUTAMATE CARBOXYPEPTIDASE 2 HOMOLOG"/>
    <property type="match status" value="1"/>
</dbReference>
<dbReference type="InterPro" id="IPR007484">
    <property type="entry name" value="Peptidase_M28"/>
</dbReference>
<organism evidence="7 8">
    <name type="scientific">Capsaspora owczarzaki (strain ATCC 30864)</name>
    <dbReference type="NCBI Taxonomy" id="595528"/>
    <lineage>
        <taxon>Eukaryota</taxon>
        <taxon>Filasterea</taxon>
        <taxon>Capsaspora</taxon>
    </lineage>
</organism>
<dbReference type="InterPro" id="IPR003137">
    <property type="entry name" value="PA_domain"/>
</dbReference>
<feature type="compositionally biased region" description="Gly residues" evidence="2">
    <location>
        <begin position="1"/>
        <end position="16"/>
    </location>
</feature>
<feature type="region of interest" description="Disordered" evidence="2">
    <location>
        <begin position="1"/>
        <end position="101"/>
    </location>
</feature>
<dbReference type="InterPro" id="IPR039373">
    <property type="entry name" value="Peptidase_M28B"/>
</dbReference>
<name>A0A0D2UI55_CAPO3</name>
<protein>
    <submittedName>
        <fullName evidence="7">Naalad2 protein</fullName>
    </submittedName>
</protein>
<evidence type="ECO:0000259" key="5">
    <source>
        <dbReference type="Pfam" id="PF04253"/>
    </source>
</evidence>
<accession>A0A0D2UI55</accession>
<keyword evidence="3" id="KW-0472">Membrane</keyword>
<dbReference type="Gene3D" id="3.50.30.30">
    <property type="match status" value="1"/>
</dbReference>
<dbReference type="Pfam" id="PF02225">
    <property type="entry name" value="PA"/>
    <property type="match status" value="1"/>
</dbReference>
<keyword evidence="8" id="KW-1185">Reference proteome</keyword>
<dbReference type="Pfam" id="PF04253">
    <property type="entry name" value="TFR_dimer"/>
    <property type="match status" value="1"/>
</dbReference>